<dbReference type="InterPro" id="IPR015947">
    <property type="entry name" value="PUA-like_sf"/>
</dbReference>
<sequence>MKLPLFPLQMCILPHGYSKLRIFEPRYQRLVKESLKNDLGFGACMLDEDNKTLLPIGTRCNIVDFETLEDGLLGVTIKGVEKFELGTYTIENDGLKRGNVIPVPSWQVLPIAEHQQKYTQILQDLLNEYPEHISQYNLDNFMDLSWVCQRWIEILPISPSEKQHCIAANDPKPTLAMLNDVLK</sequence>
<evidence type="ECO:0000313" key="2">
    <source>
        <dbReference type="EMBL" id="MCL1137108.1"/>
    </source>
</evidence>
<keyword evidence="3" id="KW-1185">Reference proteome</keyword>
<dbReference type="Pfam" id="PF02190">
    <property type="entry name" value="LON_substr_bdg"/>
    <property type="match status" value="1"/>
</dbReference>
<dbReference type="Gene3D" id="1.10.4060.10">
    <property type="entry name" value="BPP1347 like domain"/>
    <property type="match status" value="1"/>
</dbReference>
<dbReference type="PANTHER" id="PTHR46732">
    <property type="entry name" value="ATP-DEPENDENT PROTEASE LA (LON) DOMAIN PROTEIN"/>
    <property type="match status" value="1"/>
</dbReference>
<dbReference type="InterPro" id="IPR046336">
    <property type="entry name" value="Lon_prtase_N_sf"/>
</dbReference>
<reference evidence="2" key="1">
    <citation type="submission" date="2022-01" db="EMBL/GenBank/DDBJ databases">
        <title>Whole genome-based taxonomy of the Shewanellaceae.</title>
        <authorList>
            <person name="Martin-Rodriguez A.J."/>
        </authorList>
    </citation>
    <scope>NUCLEOTIDE SEQUENCE</scope>
    <source>
        <strain evidence="2">KCTC 23973</strain>
    </source>
</reference>
<protein>
    <submittedName>
        <fullName evidence="2">LON peptidase substrate-binding domain-containing protein</fullName>
    </submittedName>
</protein>
<evidence type="ECO:0000259" key="1">
    <source>
        <dbReference type="PROSITE" id="PS51787"/>
    </source>
</evidence>
<accession>A0A9X1Z8Y8</accession>
<name>A0A9X1Z8Y8_9GAMM</name>
<dbReference type="InterPro" id="IPR003111">
    <property type="entry name" value="Lon_prtase_N"/>
</dbReference>
<dbReference type="AlphaFoldDB" id="A0A9X1Z8Y8"/>
<dbReference type="SMART" id="SM00464">
    <property type="entry name" value="LON"/>
    <property type="match status" value="1"/>
</dbReference>
<gene>
    <name evidence="2" type="ORF">L2740_00760</name>
</gene>
<dbReference type="Gene3D" id="2.30.130.40">
    <property type="entry name" value="LON domain-like"/>
    <property type="match status" value="1"/>
</dbReference>
<dbReference type="SUPFAM" id="SSF88697">
    <property type="entry name" value="PUA domain-like"/>
    <property type="match status" value="1"/>
</dbReference>
<dbReference type="EMBL" id="JAKILB010000001">
    <property type="protein sequence ID" value="MCL1137108.1"/>
    <property type="molecule type" value="Genomic_DNA"/>
</dbReference>
<comment type="caution">
    <text evidence="2">The sequence shown here is derived from an EMBL/GenBank/DDBJ whole genome shotgun (WGS) entry which is preliminary data.</text>
</comment>
<feature type="domain" description="Lon N-terminal" evidence="1">
    <location>
        <begin position="1"/>
        <end position="183"/>
    </location>
</feature>
<dbReference type="Proteomes" id="UP001139293">
    <property type="component" value="Unassembled WGS sequence"/>
</dbReference>
<dbReference type="PROSITE" id="PS51787">
    <property type="entry name" value="LON_N"/>
    <property type="match status" value="1"/>
</dbReference>
<proteinExistence type="predicted"/>
<evidence type="ECO:0000313" key="3">
    <source>
        <dbReference type="Proteomes" id="UP001139293"/>
    </source>
</evidence>
<organism evidence="2 3">
    <name type="scientific">Shewanella pneumatophori</name>
    <dbReference type="NCBI Taxonomy" id="314092"/>
    <lineage>
        <taxon>Bacteria</taxon>
        <taxon>Pseudomonadati</taxon>
        <taxon>Pseudomonadota</taxon>
        <taxon>Gammaproteobacteria</taxon>
        <taxon>Alteromonadales</taxon>
        <taxon>Shewanellaceae</taxon>
        <taxon>Shewanella</taxon>
    </lineage>
</organism>
<dbReference type="RefSeq" id="WP_248948042.1">
    <property type="nucleotide sequence ID" value="NZ_JAKILB010000001.1"/>
</dbReference>
<dbReference type="PANTHER" id="PTHR46732:SF8">
    <property type="entry name" value="ATP-DEPENDENT PROTEASE LA (LON) DOMAIN PROTEIN"/>
    <property type="match status" value="1"/>
</dbReference>